<evidence type="ECO:0000259" key="2">
    <source>
        <dbReference type="Pfam" id="PF00535"/>
    </source>
</evidence>
<dbReference type="InterPro" id="IPR001173">
    <property type="entry name" value="Glyco_trans_2-like"/>
</dbReference>
<dbReference type="InterPro" id="IPR029044">
    <property type="entry name" value="Nucleotide-diphossugar_trans"/>
</dbReference>
<accession>A0A2Z6I9L7</accession>
<dbReference type="AlphaFoldDB" id="A0A2Z6I9L7"/>
<proteinExistence type="inferred from homology"/>
<dbReference type="KEGG" id="sutt:SUTMEG_05010"/>
<dbReference type="PANTHER" id="PTHR43630">
    <property type="entry name" value="POLY-BETA-1,6-N-ACETYL-D-GLUCOSAMINE SYNTHASE"/>
    <property type="match status" value="1"/>
</dbReference>
<name>A0A2Z6I9L7_9BURK</name>
<keyword evidence="4" id="KW-1185">Reference proteome</keyword>
<dbReference type="RefSeq" id="WP_120176299.1">
    <property type="nucleotide sequence ID" value="NZ_AP018786.1"/>
</dbReference>
<protein>
    <submittedName>
        <fullName evidence="3">Beta-1,4-glucosyltransferase</fullName>
    </submittedName>
</protein>
<dbReference type="Pfam" id="PF00535">
    <property type="entry name" value="Glycos_transf_2"/>
    <property type="match status" value="1"/>
</dbReference>
<reference evidence="3 4" key="1">
    <citation type="journal article" date="2018" name="Int. J. Syst. Evol. Microbiol.">
        <title>Mesosutterella multiformis gen. nov., sp. nov., a member of the family Sutterellaceae and Sutterella megalosphaeroides sp. nov., isolated from human faeces.</title>
        <authorList>
            <person name="Sakamoto M."/>
            <person name="Ikeyama N."/>
            <person name="Kunihiro T."/>
            <person name="Iino T."/>
            <person name="Yuki M."/>
            <person name="Ohkuma M."/>
        </authorList>
    </citation>
    <scope>NUCLEOTIDE SEQUENCE [LARGE SCALE GENOMIC DNA]</scope>
    <source>
        <strain evidence="3 4">6FBBBH3</strain>
    </source>
</reference>
<dbReference type="EMBL" id="AP018786">
    <property type="protein sequence ID" value="BBF22610.1"/>
    <property type="molecule type" value="Genomic_DNA"/>
</dbReference>
<gene>
    <name evidence="3" type="ORF">SUTMEG_05010</name>
</gene>
<dbReference type="Proteomes" id="UP000271003">
    <property type="component" value="Chromosome"/>
</dbReference>
<dbReference type="Gene3D" id="3.90.550.10">
    <property type="entry name" value="Spore Coat Polysaccharide Biosynthesis Protein SpsA, Chain A"/>
    <property type="match status" value="1"/>
</dbReference>
<dbReference type="GO" id="GO:0016740">
    <property type="term" value="F:transferase activity"/>
    <property type="evidence" value="ECO:0007669"/>
    <property type="project" value="UniProtKB-KW"/>
</dbReference>
<dbReference type="SUPFAM" id="SSF53448">
    <property type="entry name" value="Nucleotide-diphospho-sugar transferases"/>
    <property type="match status" value="1"/>
</dbReference>
<comment type="similarity">
    <text evidence="1">Belongs to the glycosyltransferase 2 family. WaaE/KdtX subfamily.</text>
</comment>
<dbReference type="OrthoDB" id="9815923at2"/>
<evidence type="ECO:0000313" key="4">
    <source>
        <dbReference type="Proteomes" id="UP000271003"/>
    </source>
</evidence>
<sequence length="252" mass="28700">MTPSLSIIILAKNCASSLARTLASVRFADEVLVIDDFSTDTTADVARSSGARVLQHALNGDFAAQRRFGVETAASDWILFLDSDEVVTPELQARILEAVRRPPASYYLRRLNCFEHHTIRHGSMRSDRVLRLMPKEGTDITGRVHEKISSTYPASELSGYLLHYTYRNWSETIRKLDSYTSYLGKQQAERGKDTSFLMGALLKPTWAFFKAYVVDRGFLDGKMGFLFAVHHAYYTFMKYAKWDLEKRTKGVF</sequence>
<dbReference type="PANTHER" id="PTHR43630:SF2">
    <property type="entry name" value="GLYCOSYLTRANSFERASE"/>
    <property type="match status" value="1"/>
</dbReference>
<evidence type="ECO:0000256" key="1">
    <source>
        <dbReference type="ARBA" id="ARBA00038494"/>
    </source>
</evidence>
<dbReference type="CDD" id="cd02511">
    <property type="entry name" value="Beta4Glucosyltransferase"/>
    <property type="match status" value="1"/>
</dbReference>
<keyword evidence="3" id="KW-0808">Transferase</keyword>
<organism evidence="3 4">
    <name type="scientific">Sutterella megalosphaeroides</name>
    <dbReference type="NCBI Taxonomy" id="2494234"/>
    <lineage>
        <taxon>Bacteria</taxon>
        <taxon>Pseudomonadati</taxon>
        <taxon>Pseudomonadota</taxon>
        <taxon>Betaproteobacteria</taxon>
        <taxon>Burkholderiales</taxon>
        <taxon>Sutterellaceae</taxon>
        <taxon>Sutterella</taxon>
    </lineage>
</organism>
<evidence type="ECO:0000313" key="3">
    <source>
        <dbReference type="EMBL" id="BBF22610.1"/>
    </source>
</evidence>
<feature type="domain" description="Glycosyltransferase 2-like" evidence="2">
    <location>
        <begin position="6"/>
        <end position="124"/>
    </location>
</feature>